<feature type="transmembrane region" description="Helical" evidence="10">
    <location>
        <begin position="437"/>
        <end position="457"/>
    </location>
</feature>
<dbReference type="Proteomes" id="UP000694925">
    <property type="component" value="Unplaced"/>
</dbReference>
<feature type="transmembrane region" description="Helical" evidence="10">
    <location>
        <begin position="127"/>
        <end position="149"/>
    </location>
</feature>
<dbReference type="PANTHER" id="PTHR21137">
    <property type="entry name" value="ODORANT RECEPTOR"/>
    <property type="match status" value="1"/>
</dbReference>
<keyword evidence="2" id="KW-1003">Cell membrane</keyword>
<evidence type="ECO:0000256" key="4">
    <source>
        <dbReference type="ARBA" id="ARBA00022692"/>
    </source>
</evidence>
<evidence type="ECO:0000313" key="11">
    <source>
        <dbReference type="Proteomes" id="UP000694925"/>
    </source>
</evidence>
<feature type="transmembrane region" description="Helical" evidence="10">
    <location>
        <begin position="67"/>
        <end position="85"/>
    </location>
</feature>
<dbReference type="GO" id="GO:0007165">
    <property type="term" value="P:signal transduction"/>
    <property type="evidence" value="ECO:0007669"/>
    <property type="project" value="UniProtKB-KW"/>
</dbReference>
<evidence type="ECO:0000313" key="12">
    <source>
        <dbReference type="RefSeq" id="XP_017889349.2"/>
    </source>
</evidence>
<evidence type="ECO:0000256" key="1">
    <source>
        <dbReference type="ARBA" id="ARBA00004651"/>
    </source>
</evidence>
<keyword evidence="3" id="KW-0716">Sensory transduction</keyword>
<name>A0AAJ7ND50_9HYME</name>
<keyword evidence="7 10" id="KW-0472">Membrane</keyword>
<sequence>MEATSKRDFAYAMTPIKVLSWSVGTWPLQKYNVFAKIRAYFAITFLTLMVMIIYAEMFLDYRDAEKSLDAMVIFTSGILAIAKVYRFHVWPENLIKNFVSASTDYNKFYSKEKRAILRRHAYMGRMACASLIGFAYFSATLFSAVAMLVGKEEEIVVNATEAPDYPIPSELVLELVQIPKYLYFIVFVMEYLMLIYTSNGNLGSDSLFLGITFHLCGQVEVLKMEIIKLTNENERTSKNFKVLVERHIYLMQLAKMLIETISWLLVFQLFSSCVLICTSGFQFILALSAGNVILTLKTFMVMSTCLVQLFGYSYTGHYLKNQMESVGHSTYFSAWYDLPREVANNMIYVIMRAQDPVQLKAGNFFVVNMETYMSIVKTSMSYLSVLRVMTTGGNIFARMGESFKKDFAYAMTPMKILSWPVGTWPLQDYDVFSSARAVVAVLFLLLMLMIIQTELYLDSSDAEKNLDATVLVTCGYLAIAKVFYFRVWPAGLISNFTSAVNDYNEPKSEEKRAVLRRHAYMGRVACASVIGCSYFGSTLFMTVPMLAGDEEVMVNVTEDEAVDYPIPSKNVLEAINMPQNLYFVVFVTEYIMLLLTSTGNLGLDSLFFGIIFHLCGQVEVLKMDFSRVEDANEETLKNFNVLVKRHIYLIRLADMLNDTISSVLVFQLFTSCVLICTTGFQCIVALNVGNLVLTIKAFIVVTTLLVQLFGYSYVGDYLKEQMEGIGHSVYICSWYDLPRNVAKSIIYVIMRAQDPVHLTAGRFFIVNLQTYMSIVKTSMSYLSVLRVMVNA</sequence>
<keyword evidence="6 10" id="KW-1133">Transmembrane helix</keyword>
<evidence type="ECO:0000256" key="7">
    <source>
        <dbReference type="ARBA" id="ARBA00023136"/>
    </source>
</evidence>
<keyword evidence="8" id="KW-0675">Receptor</keyword>
<evidence type="ECO:0000256" key="3">
    <source>
        <dbReference type="ARBA" id="ARBA00022606"/>
    </source>
</evidence>
<feature type="transmembrane region" description="Helical" evidence="10">
    <location>
        <begin position="520"/>
        <end position="543"/>
    </location>
</feature>
<feature type="transmembrane region" description="Helical" evidence="10">
    <location>
        <begin position="469"/>
        <end position="488"/>
    </location>
</feature>
<dbReference type="Pfam" id="PF02949">
    <property type="entry name" value="7tm_6"/>
    <property type="match status" value="2"/>
</dbReference>
<feature type="transmembrane region" description="Helical" evidence="10">
    <location>
        <begin position="292"/>
        <end position="314"/>
    </location>
</feature>
<keyword evidence="4 10" id="KW-0812">Transmembrane</keyword>
<evidence type="ECO:0000256" key="6">
    <source>
        <dbReference type="ARBA" id="ARBA00022989"/>
    </source>
</evidence>
<evidence type="ECO:0000256" key="2">
    <source>
        <dbReference type="ARBA" id="ARBA00022475"/>
    </source>
</evidence>
<dbReference type="PANTHER" id="PTHR21137:SF35">
    <property type="entry name" value="ODORANT RECEPTOR 19A-RELATED"/>
    <property type="match status" value="1"/>
</dbReference>
<proteinExistence type="predicted"/>
<feature type="transmembrane region" description="Helical" evidence="10">
    <location>
        <begin position="663"/>
        <end position="686"/>
    </location>
</feature>
<comment type="subcellular location">
    <subcellularLocation>
        <location evidence="1">Cell membrane</location>
        <topology evidence="1">Multi-pass membrane protein</topology>
    </subcellularLocation>
</comment>
<feature type="transmembrane region" description="Helical" evidence="10">
    <location>
        <begin position="692"/>
        <end position="714"/>
    </location>
</feature>
<dbReference type="KEGG" id="ccal:108630522"/>
<feature type="transmembrane region" description="Helical" evidence="10">
    <location>
        <begin position="581"/>
        <end position="603"/>
    </location>
</feature>
<organism evidence="11 12">
    <name type="scientific">Ceratina calcarata</name>
    <dbReference type="NCBI Taxonomy" id="156304"/>
    <lineage>
        <taxon>Eukaryota</taxon>
        <taxon>Metazoa</taxon>
        <taxon>Ecdysozoa</taxon>
        <taxon>Arthropoda</taxon>
        <taxon>Hexapoda</taxon>
        <taxon>Insecta</taxon>
        <taxon>Pterygota</taxon>
        <taxon>Neoptera</taxon>
        <taxon>Endopterygota</taxon>
        <taxon>Hymenoptera</taxon>
        <taxon>Apocrita</taxon>
        <taxon>Aculeata</taxon>
        <taxon>Apoidea</taxon>
        <taxon>Anthophila</taxon>
        <taxon>Apidae</taxon>
        <taxon>Ceratina</taxon>
        <taxon>Zadontomerus</taxon>
    </lineage>
</organism>
<feature type="transmembrane region" description="Helical" evidence="10">
    <location>
        <begin position="37"/>
        <end position="55"/>
    </location>
</feature>
<accession>A0AAJ7ND50</accession>
<evidence type="ECO:0000256" key="8">
    <source>
        <dbReference type="ARBA" id="ARBA00023170"/>
    </source>
</evidence>
<gene>
    <name evidence="12" type="primary">LOC108630522</name>
</gene>
<protein>
    <submittedName>
        <fullName evidence="12">Uncharacterized protein LOC108630522</fullName>
    </submittedName>
</protein>
<keyword evidence="5" id="KW-0552">Olfaction</keyword>
<dbReference type="GO" id="GO:0005886">
    <property type="term" value="C:plasma membrane"/>
    <property type="evidence" value="ECO:0007669"/>
    <property type="project" value="UniProtKB-SubCell"/>
</dbReference>
<feature type="transmembrane region" description="Helical" evidence="10">
    <location>
        <begin position="181"/>
        <end position="198"/>
    </location>
</feature>
<dbReference type="GO" id="GO:0004984">
    <property type="term" value="F:olfactory receptor activity"/>
    <property type="evidence" value="ECO:0007669"/>
    <property type="project" value="InterPro"/>
</dbReference>
<dbReference type="RefSeq" id="XP_017889349.2">
    <property type="nucleotide sequence ID" value="XM_018033860.2"/>
</dbReference>
<evidence type="ECO:0000256" key="9">
    <source>
        <dbReference type="ARBA" id="ARBA00023224"/>
    </source>
</evidence>
<feature type="transmembrane region" description="Helical" evidence="10">
    <location>
        <begin position="261"/>
        <end position="286"/>
    </location>
</feature>
<reference evidence="12" key="1">
    <citation type="submission" date="2025-08" db="UniProtKB">
        <authorList>
            <consortium name="RefSeq"/>
        </authorList>
    </citation>
    <scope>IDENTIFICATION</scope>
    <source>
        <tissue evidence="12">Whole body</tissue>
    </source>
</reference>
<dbReference type="InterPro" id="IPR004117">
    <property type="entry name" value="7tm6_olfct_rcpt"/>
</dbReference>
<dbReference type="AlphaFoldDB" id="A0AAJ7ND50"/>
<evidence type="ECO:0000256" key="10">
    <source>
        <dbReference type="SAM" id="Phobius"/>
    </source>
</evidence>
<keyword evidence="11" id="KW-1185">Reference proteome</keyword>
<dbReference type="GeneID" id="108630522"/>
<keyword evidence="9" id="KW-0807">Transducer</keyword>
<evidence type="ECO:0000256" key="5">
    <source>
        <dbReference type="ARBA" id="ARBA00022725"/>
    </source>
</evidence>
<dbReference type="GO" id="GO:0005549">
    <property type="term" value="F:odorant binding"/>
    <property type="evidence" value="ECO:0007669"/>
    <property type="project" value="InterPro"/>
</dbReference>